<dbReference type="GeneID" id="110086561"/>
<name>A0ABM5G6S8_9SAUR</name>
<dbReference type="RefSeq" id="XP_072853351.1">
    <property type="nucleotide sequence ID" value="XM_072997250.1"/>
</dbReference>
<keyword evidence="1" id="KW-1185">Reference proteome</keyword>
<evidence type="ECO:0000313" key="1">
    <source>
        <dbReference type="Proteomes" id="UP001652642"/>
    </source>
</evidence>
<sequence>MRGVEKGGSRHTIVFSAGPRRKPVENLAQRQVNKIHFHPMWKERSGHACAKSGCRRLGDANENHNPQGSCRRRRDRSRGWSVVLTLRRRAGAVRKKCLSPPQKQLREVHRLLVFPSSPTVSPCSAEVSPPEAVLRPAVLVPQRRATGETTMMAALVQGWFCAEMAFVSGRSGENITQLGYLLEPQQNILLHLHYSIMKPRSTNCS</sequence>
<organism evidence="1 2">
    <name type="scientific">Pogona vitticeps</name>
    <name type="common">central bearded dragon</name>
    <dbReference type="NCBI Taxonomy" id="103695"/>
    <lineage>
        <taxon>Eukaryota</taxon>
        <taxon>Metazoa</taxon>
        <taxon>Chordata</taxon>
        <taxon>Craniata</taxon>
        <taxon>Vertebrata</taxon>
        <taxon>Euteleostomi</taxon>
        <taxon>Lepidosauria</taxon>
        <taxon>Squamata</taxon>
        <taxon>Bifurcata</taxon>
        <taxon>Unidentata</taxon>
        <taxon>Episquamata</taxon>
        <taxon>Toxicofera</taxon>
        <taxon>Iguania</taxon>
        <taxon>Acrodonta</taxon>
        <taxon>Agamidae</taxon>
        <taxon>Amphibolurinae</taxon>
        <taxon>Pogona</taxon>
    </lineage>
</organism>
<accession>A0ABM5G6S8</accession>
<gene>
    <name evidence="2" type="primary">LOC110086561</name>
</gene>
<proteinExistence type="predicted"/>
<protein>
    <submittedName>
        <fullName evidence="2">Uncharacterized protein</fullName>
    </submittedName>
</protein>
<reference evidence="2" key="1">
    <citation type="submission" date="2025-08" db="UniProtKB">
        <authorList>
            <consortium name="RefSeq"/>
        </authorList>
    </citation>
    <scope>IDENTIFICATION</scope>
</reference>
<dbReference type="Proteomes" id="UP001652642">
    <property type="component" value="Chromosome 4"/>
</dbReference>
<evidence type="ECO:0000313" key="2">
    <source>
        <dbReference type="RefSeq" id="XP_072853351.1"/>
    </source>
</evidence>